<keyword evidence="2" id="KW-1185">Reference proteome</keyword>
<dbReference type="AlphaFoldDB" id="A0AA90SS97"/>
<dbReference type="Proteomes" id="UP001178148">
    <property type="component" value="Unassembled WGS sequence"/>
</dbReference>
<proteinExistence type="predicted"/>
<protein>
    <submittedName>
        <fullName evidence="1">Uncharacterized protein</fullName>
    </submittedName>
</protein>
<evidence type="ECO:0000313" key="2">
    <source>
        <dbReference type="Proteomes" id="UP001178148"/>
    </source>
</evidence>
<reference evidence="1 2" key="1">
    <citation type="journal article" date="2023" name="bioRxiv">
        <title>An intranuclear bacterial parasite of deep-sea mussels expresses apoptosis inhibitors acquired from its host.</title>
        <authorList>
            <person name="Gonzalez Porras M.A."/>
            <person name="Assie A."/>
            <person name="Tietjen M."/>
            <person name="Violette M."/>
            <person name="Kleiner M."/>
            <person name="Gruber-Vodicka H."/>
            <person name="Dubilier N."/>
            <person name="Leisch N."/>
        </authorList>
    </citation>
    <scope>NUCLEOTIDE SEQUENCE [LARGE SCALE GENOMIC DNA]</scope>
    <source>
        <strain evidence="1">IAP13</strain>
    </source>
</reference>
<gene>
    <name evidence="1" type="ORF">QS748_02825</name>
</gene>
<sequence>MRTNYNTTQRGTNLIAYDPLKLVVRRSERTCNFIQAIGTVQAREQRGNQYIWAYPQNSYYDQRVTDVDILVFNRDVFCKDNIHIPAIINMKRPESNSGSQAFPVHFLITQDDTSGSLTVDVDIEPLRTNSSISPMATLQACLETIITTDEATQNTTLNETSVTPNYQDGILIKDNSGDGDILHYTFNINGDIFNRPSAGQSIGFKFNWHDQQHDRWSITPTPRGPCNWILKGEASPGMRNSILAANWKSVTETHPLPADTDTYGKINRYAQAFTGSMTFTISEDDCGTNLKEHKTTCRVSIANNKIGNAVTSAYLITNDNAVTAPKNKTLRDLSDKCKRVFKAMS</sequence>
<comment type="caution">
    <text evidence="1">The sequence shown here is derived from an EMBL/GenBank/DDBJ whole genome shotgun (WGS) entry which is preliminary data.</text>
</comment>
<evidence type="ECO:0000313" key="1">
    <source>
        <dbReference type="EMBL" id="MDP0588179.1"/>
    </source>
</evidence>
<accession>A0AA90SS97</accession>
<dbReference type="EMBL" id="JASXSV010000003">
    <property type="protein sequence ID" value="MDP0588179.1"/>
    <property type="molecule type" value="Genomic_DNA"/>
</dbReference>
<organism evidence="1 2">
    <name type="scientific">Candidatus Endonucleibacter bathymodioli</name>
    <dbReference type="NCBI Taxonomy" id="539814"/>
    <lineage>
        <taxon>Bacteria</taxon>
        <taxon>Pseudomonadati</taxon>
        <taxon>Pseudomonadota</taxon>
        <taxon>Gammaproteobacteria</taxon>
        <taxon>Oceanospirillales</taxon>
        <taxon>Endozoicomonadaceae</taxon>
        <taxon>Candidatus Endonucleibacter</taxon>
    </lineage>
</organism>
<name>A0AA90SS97_9GAMM</name>